<keyword evidence="2 5" id="KW-0378">Hydrolase</keyword>
<dbReference type="PANTHER" id="PTHR34698:SF2">
    <property type="entry name" value="5-OXOPROLINASE SUBUNIT B"/>
    <property type="match status" value="1"/>
</dbReference>
<reference evidence="5 6" key="1">
    <citation type="submission" date="2019-12" db="EMBL/GenBank/DDBJ databases">
        <authorList>
            <person name="Li M."/>
        </authorList>
    </citation>
    <scope>NUCLEOTIDE SEQUENCE [LARGE SCALE GENOMIC DNA]</scope>
    <source>
        <strain evidence="5 6">GBMRC 2024</strain>
    </source>
</reference>
<evidence type="ECO:0000256" key="3">
    <source>
        <dbReference type="ARBA" id="ARBA00022840"/>
    </source>
</evidence>
<dbReference type="GO" id="GO:0017168">
    <property type="term" value="F:5-oxoprolinase (ATP-hydrolyzing) activity"/>
    <property type="evidence" value="ECO:0007669"/>
    <property type="project" value="UniProtKB-EC"/>
</dbReference>
<keyword evidence="1" id="KW-0547">Nucleotide-binding</keyword>
<name>A0A6L7G4X2_9RHOB</name>
<dbReference type="SUPFAM" id="SSF160467">
    <property type="entry name" value="PH0987 N-terminal domain-like"/>
    <property type="match status" value="1"/>
</dbReference>
<sequence>MADHPLSISWLGEAALLAQTPGPMSLEVQRRVWTLERQLAPLPGVADTVLGVHSVLVMMTDDADPEALIARLHAFWSNATADPRPGRLIEVPVSYGGDTGPDLGPVADHHGLSPRALAERHAAGTYTVFALGSQPGFAYLGGLDPALATPRLDSPRLHVEAGSVVIGGAQAGVISCSSPSGWHIIGRTETVFFDPNRAEPALLAPGDRLRFVLQEVRP</sequence>
<evidence type="ECO:0000259" key="4">
    <source>
        <dbReference type="SMART" id="SM00796"/>
    </source>
</evidence>
<comment type="caution">
    <text evidence="5">The sequence shown here is derived from an EMBL/GenBank/DDBJ whole genome shotgun (WGS) entry which is preliminary data.</text>
</comment>
<dbReference type="EC" id="3.5.2.9" evidence="5"/>
<dbReference type="InterPro" id="IPR003833">
    <property type="entry name" value="CT_C_D"/>
</dbReference>
<proteinExistence type="predicted"/>
<evidence type="ECO:0000256" key="1">
    <source>
        <dbReference type="ARBA" id="ARBA00022741"/>
    </source>
</evidence>
<dbReference type="PANTHER" id="PTHR34698">
    <property type="entry name" value="5-OXOPROLINASE SUBUNIT B"/>
    <property type="match status" value="1"/>
</dbReference>
<keyword evidence="3" id="KW-0067">ATP-binding</keyword>
<gene>
    <name evidence="5" type="primary">pxpB</name>
    <name evidence="5" type="ORF">GR170_16325</name>
</gene>
<dbReference type="AlphaFoldDB" id="A0A6L7G4X2"/>
<dbReference type="GO" id="GO:0005524">
    <property type="term" value="F:ATP binding"/>
    <property type="evidence" value="ECO:0007669"/>
    <property type="project" value="UniProtKB-KW"/>
</dbReference>
<dbReference type="RefSeq" id="WP_160895530.1">
    <property type="nucleotide sequence ID" value="NZ_WUMU01000018.1"/>
</dbReference>
<evidence type="ECO:0000256" key="2">
    <source>
        <dbReference type="ARBA" id="ARBA00022801"/>
    </source>
</evidence>
<feature type="domain" description="Carboxyltransferase" evidence="4">
    <location>
        <begin position="6"/>
        <end position="203"/>
    </location>
</feature>
<keyword evidence="6" id="KW-1185">Reference proteome</keyword>
<dbReference type="SUPFAM" id="SSF50891">
    <property type="entry name" value="Cyclophilin-like"/>
    <property type="match status" value="1"/>
</dbReference>
<evidence type="ECO:0000313" key="6">
    <source>
        <dbReference type="Proteomes" id="UP000477911"/>
    </source>
</evidence>
<dbReference type="EMBL" id="WUMU01000018">
    <property type="protein sequence ID" value="MXN19404.1"/>
    <property type="molecule type" value="Genomic_DNA"/>
</dbReference>
<dbReference type="SMART" id="SM00796">
    <property type="entry name" value="AHS1"/>
    <property type="match status" value="1"/>
</dbReference>
<dbReference type="InterPro" id="IPR010016">
    <property type="entry name" value="PxpB"/>
</dbReference>
<dbReference type="Pfam" id="PF02682">
    <property type="entry name" value="CT_C_D"/>
    <property type="match status" value="1"/>
</dbReference>
<dbReference type="InterPro" id="IPR029000">
    <property type="entry name" value="Cyclophilin-like_dom_sf"/>
</dbReference>
<dbReference type="Gene3D" id="2.40.100.10">
    <property type="entry name" value="Cyclophilin-like"/>
    <property type="match status" value="1"/>
</dbReference>
<evidence type="ECO:0000313" key="5">
    <source>
        <dbReference type="EMBL" id="MXN19404.1"/>
    </source>
</evidence>
<organism evidence="5 6">
    <name type="scientific">Pseudooceanicola albus</name>
    <dbReference type="NCBI Taxonomy" id="2692189"/>
    <lineage>
        <taxon>Bacteria</taxon>
        <taxon>Pseudomonadati</taxon>
        <taxon>Pseudomonadota</taxon>
        <taxon>Alphaproteobacteria</taxon>
        <taxon>Rhodobacterales</taxon>
        <taxon>Paracoccaceae</taxon>
        <taxon>Pseudooceanicola</taxon>
    </lineage>
</organism>
<protein>
    <submittedName>
        <fullName evidence="5">5-oxoprolinase subunit PxpB</fullName>
        <ecNumber evidence="5">3.5.2.9</ecNumber>
    </submittedName>
</protein>
<accession>A0A6L7G4X2</accession>
<dbReference type="Proteomes" id="UP000477911">
    <property type="component" value="Unassembled WGS sequence"/>
</dbReference>
<dbReference type="NCBIfam" id="TIGR00370">
    <property type="entry name" value="5-oxoprolinase subunit PxpB"/>
    <property type="match status" value="1"/>
</dbReference>